<protein>
    <recommendedName>
        <fullName evidence="2">Acyltransferase</fullName>
    </recommendedName>
</protein>
<organism evidence="1">
    <name type="scientific">Streptomyces sp. Y1</name>
    <dbReference type="NCBI Taxonomy" id="3238634"/>
    <lineage>
        <taxon>Bacteria</taxon>
        <taxon>Bacillati</taxon>
        <taxon>Actinomycetota</taxon>
        <taxon>Actinomycetes</taxon>
        <taxon>Kitasatosporales</taxon>
        <taxon>Streptomycetaceae</taxon>
        <taxon>Streptomyces</taxon>
    </lineage>
</organism>
<name>A0AB39TMI6_9ACTN</name>
<dbReference type="EMBL" id="CP163445">
    <property type="protein sequence ID" value="XDQ80402.1"/>
    <property type="molecule type" value="Genomic_DNA"/>
</dbReference>
<evidence type="ECO:0008006" key="2">
    <source>
        <dbReference type="Google" id="ProtNLM"/>
    </source>
</evidence>
<dbReference type="SUPFAM" id="SSF51161">
    <property type="entry name" value="Trimeric LpxA-like enzymes"/>
    <property type="match status" value="1"/>
</dbReference>
<dbReference type="Gene3D" id="2.160.10.10">
    <property type="entry name" value="Hexapeptide repeat proteins"/>
    <property type="match status" value="1"/>
</dbReference>
<accession>A0AB39TMI6</accession>
<dbReference type="InterPro" id="IPR011004">
    <property type="entry name" value="Trimer_LpxA-like_sf"/>
</dbReference>
<proteinExistence type="predicted"/>
<dbReference type="RefSeq" id="WP_369183812.1">
    <property type="nucleotide sequence ID" value="NZ_CP163445.1"/>
</dbReference>
<dbReference type="AlphaFoldDB" id="A0AB39TMI6"/>
<gene>
    <name evidence="1" type="ORF">AB2U05_18985</name>
</gene>
<sequence length="211" mass="21797">MIESEFWQRLDGVRRARGLLTPGELMALTERGVVVLDPFSVLVSTWVRLGPETVLYPGAAVECDARSRCVLQPGTVLYGGARITASGGALVTIGRGALIGEGGARIKAAGTDRMRLGDAVRIANGAELSGSCRLGDGSQVLGPISARAVELAGGGSHAHPDPDGRGGVLKGFGRAHGIRVGVGEVVNGAGDFRAAPVERQRAYHPDAPKLD</sequence>
<evidence type="ECO:0000313" key="1">
    <source>
        <dbReference type="EMBL" id="XDQ80402.1"/>
    </source>
</evidence>
<reference evidence="1" key="1">
    <citation type="submission" date="2024-07" db="EMBL/GenBank/DDBJ databases">
        <authorList>
            <person name="Yu S.T."/>
        </authorList>
    </citation>
    <scope>NUCLEOTIDE SEQUENCE</scope>
    <source>
        <strain evidence="1">Y1</strain>
    </source>
</reference>